<dbReference type="EMBL" id="FNVT01000016">
    <property type="protein sequence ID" value="SEH00546.1"/>
    <property type="molecule type" value="Genomic_DNA"/>
</dbReference>
<gene>
    <name evidence="3" type="ORF">SAMN05444920_116282</name>
</gene>
<evidence type="ECO:0000313" key="3">
    <source>
        <dbReference type="EMBL" id="SEH00546.1"/>
    </source>
</evidence>
<sequence>MPALEDEIRRLMADETASLHAAPDLVERVVRSSRTRRKRARFAALAASVAVVATPIAFVAAGTVATTGQEPPTVTMTPEPPAIDDVPPARSDSRDLGDLGDGRAFGQVRVGYLPKGLRWSRWSLDLGDRYTTSYNAPGDEEGHYRVQIYMYEDQAVQEVSDRLLGLRDEGEGEEVAIGDRTGFLAVQNVGEDGMKGTPTLFLKMSDTRWAEIMFSPVYAKEFSGAAAVTAELKKIAEGLTPAG</sequence>
<proteinExistence type="predicted"/>
<dbReference type="OrthoDB" id="3539463at2"/>
<keyword evidence="2" id="KW-0812">Transmembrane</keyword>
<dbReference type="RefSeq" id="WP_103961680.1">
    <property type="nucleotide sequence ID" value="NZ_FNVT01000016.1"/>
</dbReference>
<evidence type="ECO:0000256" key="2">
    <source>
        <dbReference type="SAM" id="Phobius"/>
    </source>
</evidence>
<keyword evidence="2" id="KW-0472">Membrane</keyword>
<feature type="region of interest" description="Disordered" evidence="1">
    <location>
        <begin position="68"/>
        <end position="98"/>
    </location>
</feature>
<feature type="compositionally biased region" description="Low complexity" evidence="1">
    <location>
        <begin position="68"/>
        <end position="77"/>
    </location>
</feature>
<feature type="transmembrane region" description="Helical" evidence="2">
    <location>
        <begin position="42"/>
        <end position="65"/>
    </location>
</feature>
<protein>
    <submittedName>
        <fullName evidence="3">Uncharacterized protein</fullName>
    </submittedName>
</protein>
<dbReference type="Proteomes" id="UP000236732">
    <property type="component" value="Unassembled WGS sequence"/>
</dbReference>
<reference evidence="3 4" key="1">
    <citation type="submission" date="2016-10" db="EMBL/GenBank/DDBJ databases">
        <authorList>
            <person name="de Groot N.N."/>
        </authorList>
    </citation>
    <scope>NUCLEOTIDE SEQUENCE [LARGE SCALE GENOMIC DNA]</scope>
    <source>
        <strain evidence="3 4">CGMCC 4.7037</strain>
    </source>
</reference>
<organism evidence="3 4">
    <name type="scientific">Nonomuraea solani</name>
    <dbReference type="NCBI Taxonomy" id="1144553"/>
    <lineage>
        <taxon>Bacteria</taxon>
        <taxon>Bacillati</taxon>
        <taxon>Actinomycetota</taxon>
        <taxon>Actinomycetes</taxon>
        <taxon>Streptosporangiales</taxon>
        <taxon>Streptosporangiaceae</taxon>
        <taxon>Nonomuraea</taxon>
    </lineage>
</organism>
<evidence type="ECO:0000313" key="4">
    <source>
        <dbReference type="Proteomes" id="UP000236732"/>
    </source>
</evidence>
<evidence type="ECO:0000256" key="1">
    <source>
        <dbReference type="SAM" id="MobiDB-lite"/>
    </source>
</evidence>
<dbReference type="AlphaFoldDB" id="A0A1H6EU26"/>
<keyword evidence="2" id="KW-1133">Transmembrane helix</keyword>
<keyword evidence="4" id="KW-1185">Reference proteome</keyword>
<accession>A0A1H6EU26</accession>
<name>A0A1H6EU26_9ACTN</name>